<accession>A0AAD9GMP0</accession>
<feature type="compositionally biased region" description="Basic and acidic residues" evidence="1">
    <location>
        <begin position="1"/>
        <end position="30"/>
    </location>
</feature>
<dbReference type="Proteomes" id="UP001259832">
    <property type="component" value="Unassembled WGS sequence"/>
</dbReference>
<dbReference type="InterPro" id="IPR054722">
    <property type="entry name" value="PolX-like_BBD"/>
</dbReference>
<keyword evidence="4" id="KW-1185">Reference proteome</keyword>
<comment type="caution">
    <text evidence="3">The sequence shown here is derived from an EMBL/GenBank/DDBJ whole genome shotgun (WGS) entry which is preliminary data.</text>
</comment>
<name>A0AAD9GMP0_9STRA</name>
<feature type="domain" description="Retrovirus-related Pol polyprotein from transposon TNT 1-94-like beta-barrel" evidence="2">
    <location>
        <begin position="416"/>
        <end position="500"/>
    </location>
</feature>
<dbReference type="AlphaFoldDB" id="A0AAD9GMP0"/>
<feature type="region of interest" description="Disordered" evidence="1">
    <location>
        <begin position="353"/>
        <end position="402"/>
    </location>
</feature>
<protein>
    <recommendedName>
        <fullName evidence="2">Retrovirus-related Pol polyprotein from transposon TNT 1-94-like beta-barrel domain-containing protein</fullName>
    </recommendedName>
</protein>
<evidence type="ECO:0000313" key="4">
    <source>
        <dbReference type="Proteomes" id="UP001259832"/>
    </source>
</evidence>
<proteinExistence type="predicted"/>
<dbReference type="Pfam" id="PF22936">
    <property type="entry name" value="Pol_BBD"/>
    <property type="match status" value="1"/>
</dbReference>
<feature type="compositionally biased region" description="Polar residues" evidence="1">
    <location>
        <begin position="360"/>
        <end position="376"/>
    </location>
</feature>
<evidence type="ECO:0000256" key="1">
    <source>
        <dbReference type="SAM" id="MobiDB-lite"/>
    </source>
</evidence>
<organism evidence="3 4">
    <name type="scientific">Phytophthora citrophthora</name>
    <dbReference type="NCBI Taxonomy" id="4793"/>
    <lineage>
        <taxon>Eukaryota</taxon>
        <taxon>Sar</taxon>
        <taxon>Stramenopiles</taxon>
        <taxon>Oomycota</taxon>
        <taxon>Peronosporomycetes</taxon>
        <taxon>Peronosporales</taxon>
        <taxon>Peronosporaceae</taxon>
        <taxon>Phytophthora</taxon>
    </lineage>
</organism>
<reference evidence="3" key="1">
    <citation type="submission" date="2023-08" db="EMBL/GenBank/DDBJ databases">
        <title>Reference Genome Resource for the Citrus Pathogen Phytophthora citrophthora.</title>
        <authorList>
            <person name="Moller H."/>
            <person name="Coetzee B."/>
            <person name="Rose L.J."/>
            <person name="Van Niekerk J.M."/>
        </authorList>
    </citation>
    <scope>NUCLEOTIDE SEQUENCE</scope>
    <source>
        <strain evidence="3">STE-U-9442</strain>
    </source>
</reference>
<feature type="compositionally biased region" description="Basic and acidic residues" evidence="1">
    <location>
        <begin position="385"/>
        <end position="394"/>
    </location>
</feature>
<gene>
    <name evidence="3" type="ORF">P3T76_007644</name>
</gene>
<evidence type="ECO:0000259" key="2">
    <source>
        <dbReference type="Pfam" id="PF22936"/>
    </source>
</evidence>
<dbReference type="EMBL" id="JASMQC010000013">
    <property type="protein sequence ID" value="KAK1940938.1"/>
    <property type="molecule type" value="Genomic_DNA"/>
</dbReference>
<feature type="region of interest" description="Disordered" evidence="1">
    <location>
        <begin position="1"/>
        <end position="35"/>
    </location>
</feature>
<evidence type="ECO:0000313" key="3">
    <source>
        <dbReference type="EMBL" id="KAK1940938.1"/>
    </source>
</evidence>
<sequence length="543" mass="60915">MEEGLRGEAEGQHQKRVALERLAEQHEAEHANLQAQLQRDREDLARGHEVQLKEIGEREQLLSMEKERVTREANRQKELGAALVSQVRRVNVAQEQLDAHLRKAVEEAYRRGKMDAERIATMIIDSGQATKPQTVHKVELRSTGRGVPGPQPLAASTLSETKVPLAKNCKLNLRYFNGSELCKGLGAGFKPWAINFKQQIDLAEQACGHKWPEEVKVSVLGSYLRGSAENYFDGMKDQWWDYKPAVQHALDEMELAFNRTITTTQINKLMVRPKSSTSTWHEHLLYLMAVTNATHAPVAQVPEHLVFHADEEMARTLSTLYNKDVKNHIAHANELAEFAQMFEDNLKKVGKSGKMAATAHTDNQTQEDIRTNTASGKATHGARTGSEKKEKGNDDPSNPRWGFSGLVAGDVTSEDWIIDLGASTHLVRDAAMLQGWRDEDEPEGVMLPDGSKLRTTRRGTLKLRVFVDGEYFWVPFKNASYAPGLAVNLISLGVLFENGCTLDTRQQKYAIVKNGEVVMHVQLKKRFAGTRSRRSRPKDTEAL</sequence>